<gene>
    <name evidence="3" type="ORF">SCF082_LOCUS26721</name>
</gene>
<accession>A0ABP0M9M8</accession>
<protein>
    <submittedName>
        <fullName evidence="3">Modification methylase ScrFIA</fullName>
    </submittedName>
</protein>
<dbReference type="GO" id="GO:0008168">
    <property type="term" value="F:methyltransferase activity"/>
    <property type="evidence" value="ECO:0007669"/>
    <property type="project" value="UniProtKB-KW"/>
</dbReference>
<feature type="domain" description="DUF7869" evidence="2">
    <location>
        <begin position="397"/>
        <end position="530"/>
    </location>
</feature>
<evidence type="ECO:0000256" key="1">
    <source>
        <dbReference type="SAM" id="MobiDB-lite"/>
    </source>
</evidence>
<keyword evidence="3" id="KW-0808">Transferase</keyword>
<dbReference type="EMBL" id="CAXAMM010020347">
    <property type="protein sequence ID" value="CAK9047781.1"/>
    <property type="molecule type" value="Genomic_DNA"/>
</dbReference>
<evidence type="ECO:0000313" key="3">
    <source>
        <dbReference type="EMBL" id="CAK9047781.1"/>
    </source>
</evidence>
<feature type="region of interest" description="Disordered" evidence="1">
    <location>
        <begin position="13"/>
        <end position="72"/>
    </location>
</feature>
<reference evidence="3 4" key="1">
    <citation type="submission" date="2024-02" db="EMBL/GenBank/DDBJ databases">
        <authorList>
            <person name="Chen Y."/>
            <person name="Shah S."/>
            <person name="Dougan E. K."/>
            <person name="Thang M."/>
            <person name="Chan C."/>
        </authorList>
    </citation>
    <scope>NUCLEOTIDE SEQUENCE [LARGE SCALE GENOMIC DNA]</scope>
</reference>
<dbReference type="Pfam" id="PF25273">
    <property type="entry name" value="DUF7869"/>
    <property type="match status" value="1"/>
</dbReference>
<sequence>MAARFECVATLSDDDNDPALVTPGRLPPRFSDADSSRKLTPIHPRAPLLPGHSVKGSVQKKRSRDLSHNPLTRPDMVARTRAIFYGKCRCATRKSARNCFVPFRNSQTFVLLTTHLRKLGRMDKLELDKEVWAALRASFFGTKLQPLTLLNFAVCQHAFKRLIRLGSGRFTRLAASVREGHDSCPLDLRYIKKPFDQRMQSCKRQLVHDFLHGLYETMAEPMPEGTGCSKRPRTSIKRDDKVIERSTNLIEKALPPGSFHEYLCMLRRAHPHEKFSYKLFCSVLVWEHNYGDILKLRSNSQHVKCNVCVRYKLMIRKLARCTLARERQLTLLENHRQQQYRDRVVYWHSRNIARSLSGSSSPDTVVVIVDSMDCAKFGWPRDACLQAKEFNRFIAPKLTVTASIAHGHDVVLAVSLPGVSSDSSRSIEIIARTLERFRERGQDLACSQVLIQGDNGAKEIKNNACVRYLSTLVAHGKIKRAEIRTLMSGHTHEDVDSLFSNIASVLKQSGQRLHTPHDYLNVVRQYLNRDDVRPTEMHSEVVLLDQVRDWSHGLVCLELVVVLQLFLLPTVFC</sequence>
<dbReference type="PANTHER" id="PTHR33153">
    <property type="entry name" value="MYND-TYPE DOMAIN-CONTAINING PROTEIN"/>
    <property type="match status" value="1"/>
</dbReference>
<comment type="caution">
    <text evidence="3">The sequence shown here is derived from an EMBL/GenBank/DDBJ whole genome shotgun (WGS) entry which is preliminary data.</text>
</comment>
<proteinExistence type="predicted"/>
<dbReference type="Proteomes" id="UP001642464">
    <property type="component" value="Unassembled WGS sequence"/>
</dbReference>
<keyword evidence="3" id="KW-0489">Methyltransferase</keyword>
<dbReference type="PANTHER" id="PTHR33153:SF3">
    <property type="entry name" value="TRAFFICKING PROTEIN PARTICLE COMPLEX SUBUNIT 11 DOMAIN-CONTAINING PROTEIN"/>
    <property type="match status" value="1"/>
</dbReference>
<organism evidence="3 4">
    <name type="scientific">Durusdinium trenchii</name>
    <dbReference type="NCBI Taxonomy" id="1381693"/>
    <lineage>
        <taxon>Eukaryota</taxon>
        <taxon>Sar</taxon>
        <taxon>Alveolata</taxon>
        <taxon>Dinophyceae</taxon>
        <taxon>Suessiales</taxon>
        <taxon>Symbiodiniaceae</taxon>
        <taxon>Durusdinium</taxon>
    </lineage>
</organism>
<keyword evidence="4" id="KW-1185">Reference proteome</keyword>
<name>A0ABP0M9M8_9DINO</name>
<dbReference type="GO" id="GO:0032259">
    <property type="term" value="P:methylation"/>
    <property type="evidence" value="ECO:0007669"/>
    <property type="project" value="UniProtKB-KW"/>
</dbReference>
<evidence type="ECO:0000313" key="4">
    <source>
        <dbReference type="Proteomes" id="UP001642464"/>
    </source>
</evidence>
<dbReference type="InterPro" id="IPR057191">
    <property type="entry name" value="DUF7869"/>
</dbReference>
<evidence type="ECO:0000259" key="2">
    <source>
        <dbReference type="Pfam" id="PF25273"/>
    </source>
</evidence>